<reference evidence="2" key="1">
    <citation type="submission" date="2020-03" db="EMBL/GenBank/DDBJ databases">
        <title>A high-quality chromosome-level genome assembly of a woody plant with both climbing and erect habits, Rhamnella rubrinervis.</title>
        <authorList>
            <person name="Lu Z."/>
            <person name="Yang Y."/>
            <person name="Zhu X."/>
            <person name="Sun Y."/>
        </authorList>
    </citation>
    <scope>NUCLEOTIDE SEQUENCE</scope>
    <source>
        <strain evidence="2">BYM</strain>
        <tissue evidence="2">Leaf</tissue>
    </source>
</reference>
<feature type="region of interest" description="Disordered" evidence="1">
    <location>
        <begin position="52"/>
        <end position="106"/>
    </location>
</feature>
<protein>
    <submittedName>
        <fullName evidence="2">Uncharacterized protein</fullName>
    </submittedName>
</protein>
<gene>
    <name evidence="2" type="ORF">FNV43_RR10284</name>
</gene>
<proteinExistence type="predicted"/>
<dbReference type="Proteomes" id="UP000796880">
    <property type="component" value="Unassembled WGS sequence"/>
</dbReference>
<evidence type="ECO:0000313" key="3">
    <source>
        <dbReference type="Proteomes" id="UP000796880"/>
    </source>
</evidence>
<name>A0A8K0ML66_9ROSA</name>
<dbReference type="AlphaFoldDB" id="A0A8K0ML66"/>
<evidence type="ECO:0000256" key="1">
    <source>
        <dbReference type="SAM" id="MobiDB-lite"/>
    </source>
</evidence>
<feature type="compositionally biased region" description="Basic and acidic residues" evidence="1">
    <location>
        <begin position="81"/>
        <end position="91"/>
    </location>
</feature>
<keyword evidence="3" id="KW-1185">Reference proteome</keyword>
<sequence>MEQLISSLLCGLCVRRGAPVEEPAAEPIIELVKESIDELVVEPRPMRLVAQGLEVPPIAAMSPDDDEDPEEDEDPDEDFKEDPKESEDFLASKDSPNLVNREDFDP</sequence>
<feature type="compositionally biased region" description="Acidic residues" evidence="1">
    <location>
        <begin position="63"/>
        <end position="80"/>
    </location>
</feature>
<comment type="caution">
    <text evidence="2">The sequence shown here is derived from an EMBL/GenBank/DDBJ whole genome shotgun (WGS) entry which is preliminary data.</text>
</comment>
<evidence type="ECO:0000313" key="2">
    <source>
        <dbReference type="EMBL" id="KAF3449555.1"/>
    </source>
</evidence>
<dbReference type="EMBL" id="VOIH02000004">
    <property type="protein sequence ID" value="KAF3449555.1"/>
    <property type="molecule type" value="Genomic_DNA"/>
</dbReference>
<organism evidence="2 3">
    <name type="scientific">Rhamnella rubrinervis</name>
    <dbReference type="NCBI Taxonomy" id="2594499"/>
    <lineage>
        <taxon>Eukaryota</taxon>
        <taxon>Viridiplantae</taxon>
        <taxon>Streptophyta</taxon>
        <taxon>Embryophyta</taxon>
        <taxon>Tracheophyta</taxon>
        <taxon>Spermatophyta</taxon>
        <taxon>Magnoliopsida</taxon>
        <taxon>eudicotyledons</taxon>
        <taxon>Gunneridae</taxon>
        <taxon>Pentapetalae</taxon>
        <taxon>rosids</taxon>
        <taxon>fabids</taxon>
        <taxon>Rosales</taxon>
        <taxon>Rhamnaceae</taxon>
        <taxon>rhamnoid group</taxon>
        <taxon>Rhamneae</taxon>
        <taxon>Rhamnella</taxon>
    </lineage>
</organism>
<accession>A0A8K0ML66</accession>